<reference evidence="1 2" key="1">
    <citation type="journal article" date="2024" name="BMC Genomics">
        <title>De novo assembly and annotation of Popillia japonica's genome with initial clues to its potential as an invasive pest.</title>
        <authorList>
            <person name="Cucini C."/>
            <person name="Boschi S."/>
            <person name="Funari R."/>
            <person name="Cardaioli E."/>
            <person name="Iannotti N."/>
            <person name="Marturano G."/>
            <person name="Paoli F."/>
            <person name="Bruttini M."/>
            <person name="Carapelli A."/>
            <person name="Frati F."/>
            <person name="Nardi F."/>
        </authorList>
    </citation>
    <scope>NUCLEOTIDE SEQUENCE [LARGE SCALE GENOMIC DNA]</scope>
    <source>
        <strain evidence="1">DMR45628</strain>
    </source>
</reference>
<keyword evidence="2" id="KW-1185">Reference proteome</keyword>
<dbReference type="AlphaFoldDB" id="A0AAW1MIQ4"/>
<organism evidence="1 2">
    <name type="scientific">Popillia japonica</name>
    <name type="common">Japanese beetle</name>
    <dbReference type="NCBI Taxonomy" id="7064"/>
    <lineage>
        <taxon>Eukaryota</taxon>
        <taxon>Metazoa</taxon>
        <taxon>Ecdysozoa</taxon>
        <taxon>Arthropoda</taxon>
        <taxon>Hexapoda</taxon>
        <taxon>Insecta</taxon>
        <taxon>Pterygota</taxon>
        <taxon>Neoptera</taxon>
        <taxon>Endopterygota</taxon>
        <taxon>Coleoptera</taxon>
        <taxon>Polyphaga</taxon>
        <taxon>Scarabaeiformia</taxon>
        <taxon>Scarabaeidae</taxon>
        <taxon>Rutelinae</taxon>
        <taxon>Popillia</taxon>
    </lineage>
</organism>
<name>A0AAW1MIQ4_POPJA</name>
<comment type="caution">
    <text evidence="1">The sequence shown here is derived from an EMBL/GenBank/DDBJ whole genome shotgun (WGS) entry which is preliminary data.</text>
</comment>
<proteinExistence type="predicted"/>
<protein>
    <submittedName>
        <fullName evidence="1">Uncharacterized protein</fullName>
    </submittedName>
</protein>
<accession>A0AAW1MIQ4</accession>
<dbReference type="EMBL" id="JASPKY010000048">
    <property type="protein sequence ID" value="KAK9745529.1"/>
    <property type="molecule type" value="Genomic_DNA"/>
</dbReference>
<evidence type="ECO:0000313" key="1">
    <source>
        <dbReference type="EMBL" id="KAK9745529.1"/>
    </source>
</evidence>
<gene>
    <name evidence="1" type="ORF">QE152_g6853</name>
</gene>
<dbReference type="Proteomes" id="UP001458880">
    <property type="component" value="Unassembled WGS sequence"/>
</dbReference>
<sequence length="153" mass="17540">MLEKNDEDEVDNDDDVLPPKRLKMDALDRVFSLSQEIEAILVGNDPVMEKSYKCGHSIIIDDFDSVKESCSTICTSNKETQTMPEVSLYQPQQKPYTRQSSDASIKKILEEAEHRKNEFWKLIDEHEQVIENLKKIELEHSGICKIAPTVIST</sequence>
<evidence type="ECO:0000313" key="2">
    <source>
        <dbReference type="Proteomes" id="UP001458880"/>
    </source>
</evidence>